<dbReference type="InterPro" id="IPR027843">
    <property type="entry name" value="DUF4440"/>
</dbReference>
<evidence type="ECO:0000313" key="4">
    <source>
        <dbReference type="EMBL" id="MCT2558970.1"/>
    </source>
</evidence>
<protein>
    <submittedName>
        <fullName evidence="4">Nuclear transport factor 2 family protein</fullName>
    </submittedName>
</protein>
<dbReference type="EMBL" id="JAOAMV010000003">
    <property type="protein sequence ID" value="MCT2558970.1"/>
    <property type="molecule type" value="Genomic_DNA"/>
</dbReference>
<proteinExistence type="predicted"/>
<dbReference type="Gene3D" id="3.10.450.50">
    <property type="match status" value="1"/>
</dbReference>
<keyword evidence="2" id="KW-0732">Signal</keyword>
<feature type="signal peptide" evidence="2">
    <location>
        <begin position="1"/>
        <end position="37"/>
    </location>
</feature>
<feature type="chain" id="PRO_5040928516" evidence="2">
    <location>
        <begin position="38"/>
        <end position="187"/>
    </location>
</feature>
<dbReference type="InterPro" id="IPR032710">
    <property type="entry name" value="NTF2-like_dom_sf"/>
</dbReference>
<reference evidence="4" key="1">
    <citation type="submission" date="2022-09" db="EMBL/GenBank/DDBJ databases">
        <title>The genome sequence of Tsuneonella sp. YG55.</title>
        <authorList>
            <person name="Liu Y."/>
        </authorList>
    </citation>
    <scope>NUCLEOTIDE SEQUENCE</scope>
    <source>
        <strain evidence="4">YG55</strain>
    </source>
</reference>
<evidence type="ECO:0000313" key="5">
    <source>
        <dbReference type="Proteomes" id="UP001142648"/>
    </source>
</evidence>
<accession>A0A9X2W2W7</accession>
<name>A0A9X2W2W7_9SPHN</name>
<gene>
    <name evidence="4" type="ORF">N0B51_08255</name>
</gene>
<dbReference type="SUPFAM" id="SSF54427">
    <property type="entry name" value="NTF2-like"/>
    <property type="match status" value="1"/>
</dbReference>
<feature type="region of interest" description="Disordered" evidence="1">
    <location>
        <begin position="37"/>
        <end position="56"/>
    </location>
</feature>
<evidence type="ECO:0000256" key="1">
    <source>
        <dbReference type="SAM" id="MobiDB-lite"/>
    </source>
</evidence>
<keyword evidence="5" id="KW-1185">Reference proteome</keyword>
<evidence type="ECO:0000259" key="3">
    <source>
        <dbReference type="Pfam" id="PF14534"/>
    </source>
</evidence>
<evidence type="ECO:0000256" key="2">
    <source>
        <dbReference type="SAM" id="SignalP"/>
    </source>
</evidence>
<feature type="domain" description="DUF4440" evidence="3">
    <location>
        <begin position="72"/>
        <end position="171"/>
    </location>
</feature>
<dbReference type="RefSeq" id="WP_259961831.1">
    <property type="nucleotide sequence ID" value="NZ_JAOAMV010000003.1"/>
</dbReference>
<organism evidence="4 5">
    <name type="scientific">Tsuneonella litorea</name>
    <dbReference type="NCBI Taxonomy" id="2976475"/>
    <lineage>
        <taxon>Bacteria</taxon>
        <taxon>Pseudomonadati</taxon>
        <taxon>Pseudomonadota</taxon>
        <taxon>Alphaproteobacteria</taxon>
        <taxon>Sphingomonadales</taxon>
        <taxon>Erythrobacteraceae</taxon>
        <taxon>Tsuneonella</taxon>
    </lineage>
</organism>
<comment type="caution">
    <text evidence="4">The sequence shown here is derived from an EMBL/GenBank/DDBJ whole genome shotgun (WGS) entry which is preliminary data.</text>
</comment>
<dbReference type="Proteomes" id="UP001142648">
    <property type="component" value="Unassembled WGS sequence"/>
</dbReference>
<dbReference type="AlphaFoldDB" id="A0A9X2W2W7"/>
<dbReference type="Pfam" id="PF14534">
    <property type="entry name" value="DUF4440"/>
    <property type="match status" value="1"/>
</dbReference>
<sequence length="187" mass="19676">MTARRDLSSGIATVFRPVTVIATVTALMLPLAGCSQAASGDDDPAPAQRAVSNPDARSTKQQVLVAVHSAAAGFNARDAHKALAMFAPDLVSMFHGMPNGTLADERITTRTQVTDPAISLTLTDESVDVAEAGDMAVYAAKYRFGFTDPATGRPASETGNWVIVFRRQPDGTMKANKAIVSDLPEEG</sequence>